<evidence type="ECO:0000313" key="3">
    <source>
        <dbReference type="Proteomes" id="UP000009038"/>
    </source>
</evidence>
<feature type="non-terminal residue" evidence="2">
    <location>
        <position position="316"/>
    </location>
</feature>
<feature type="domain" description="Nucleoside phosphorylase" evidence="1">
    <location>
        <begin position="15"/>
        <end position="309"/>
    </location>
</feature>
<evidence type="ECO:0000313" key="2">
    <source>
        <dbReference type="EMBL" id="EHA24753.1"/>
    </source>
</evidence>
<comment type="caution">
    <text evidence="2">The sequence shown here is derived from an EMBL/GenBank/DDBJ whole genome shotgun (WGS) entry which is preliminary data.</text>
</comment>
<dbReference type="InterPro" id="IPR053137">
    <property type="entry name" value="NLR-like"/>
</dbReference>
<dbReference type="InterPro" id="IPR035994">
    <property type="entry name" value="Nucleoside_phosphorylase_sf"/>
</dbReference>
<organism evidence="2 3">
    <name type="scientific">Aspergillus niger (strain ATCC 1015 / CBS 113.46 / FGSC A1144 / LSHB Ac4 / NCTC 3858a / NRRL 328 / USDA 3528.7)</name>
    <dbReference type="NCBI Taxonomy" id="380704"/>
    <lineage>
        <taxon>Eukaryota</taxon>
        <taxon>Fungi</taxon>
        <taxon>Dikarya</taxon>
        <taxon>Ascomycota</taxon>
        <taxon>Pezizomycotina</taxon>
        <taxon>Eurotiomycetes</taxon>
        <taxon>Eurotiomycetidae</taxon>
        <taxon>Eurotiales</taxon>
        <taxon>Aspergillaceae</taxon>
        <taxon>Aspergillus</taxon>
        <taxon>Aspergillus subgen. Circumdati</taxon>
    </lineage>
</organism>
<accession>G3XYC3</accession>
<dbReference type="PANTHER" id="PTHR46082:SF11">
    <property type="entry name" value="AAA+ ATPASE DOMAIN-CONTAINING PROTEIN-RELATED"/>
    <property type="match status" value="1"/>
</dbReference>
<dbReference type="GO" id="GO:0003824">
    <property type="term" value="F:catalytic activity"/>
    <property type="evidence" value="ECO:0007669"/>
    <property type="project" value="InterPro"/>
</dbReference>
<dbReference type="GO" id="GO:0009116">
    <property type="term" value="P:nucleoside metabolic process"/>
    <property type="evidence" value="ECO:0007669"/>
    <property type="project" value="InterPro"/>
</dbReference>
<dbReference type="STRING" id="380704.G3XYC3"/>
<sequence>MSGNDVPSYDEFAVGWICALPLEMTAAKAVLDEEYPSLHLPKQHHNTYVLGRISGHKVVITCLPFGIYGTTSATAVVEQMLFTFRSIRFGLMVGIGGGVPSAVDVRLGDVVVSKPTAGLPGVIQYDYGKTVASGRFEQTGTLNKPPIVLLSALSSLEADRLAGGSDIGTYEKIIADSLRAAKDPSVFRYPGAEHDWLFDASYDHDPRFASCAECDPERRVRRKPRRSCTPVVHYGNIASGNQVMKHGLTRDRIAQTTQGILCFEMEAAGIMDYLPCLVIRGICDYSDSHKKKEWQGFAALTAAAYAKLLLSKIPVH</sequence>
<dbReference type="InterPro" id="IPR000845">
    <property type="entry name" value="Nucleoside_phosphorylase_d"/>
</dbReference>
<dbReference type="HOGENOM" id="CLU_000288_34_22_1"/>
<evidence type="ECO:0000259" key="1">
    <source>
        <dbReference type="Pfam" id="PF01048"/>
    </source>
</evidence>
<name>G3XYC3_ASPNA</name>
<dbReference type="PANTHER" id="PTHR46082">
    <property type="entry name" value="ATP/GTP-BINDING PROTEIN-RELATED"/>
    <property type="match status" value="1"/>
</dbReference>
<dbReference type="Proteomes" id="UP000009038">
    <property type="component" value="Unassembled WGS sequence"/>
</dbReference>
<reference evidence="2 3" key="1">
    <citation type="journal article" date="2011" name="Genome Res.">
        <title>Comparative genomics of citric-acid-producing Aspergillus niger ATCC 1015 versus enzyme-producing CBS 513.88.</title>
        <authorList>
            <person name="Andersen M.R."/>
            <person name="Salazar M.P."/>
            <person name="Schaap P.J."/>
            <person name="van de Vondervoort P.J."/>
            <person name="Culley D."/>
            <person name="Thykaer J."/>
            <person name="Frisvad J.C."/>
            <person name="Nielsen K.F."/>
            <person name="Albang R."/>
            <person name="Albermann K."/>
            <person name="Berka R.M."/>
            <person name="Braus G.H."/>
            <person name="Braus-Stromeyer S.A."/>
            <person name="Corrochano L.M."/>
            <person name="Dai Z."/>
            <person name="van Dijck P.W."/>
            <person name="Hofmann G."/>
            <person name="Lasure L.L."/>
            <person name="Magnuson J.K."/>
            <person name="Menke H."/>
            <person name="Meijer M."/>
            <person name="Meijer S.L."/>
            <person name="Nielsen J.B."/>
            <person name="Nielsen M.L."/>
            <person name="van Ooyen A.J."/>
            <person name="Pel H.J."/>
            <person name="Poulsen L."/>
            <person name="Samson R.A."/>
            <person name="Stam H."/>
            <person name="Tsang A."/>
            <person name="van den Brink J.M."/>
            <person name="Atkins A."/>
            <person name="Aerts A."/>
            <person name="Shapiro H."/>
            <person name="Pangilinan J."/>
            <person name="Salamov A."/>
            <person name="Lou Y."/>
            <person name="Lindquist E."/>
            <person name="Lucas S."/>
            <person name="Grimwood J."/>
            <person name="Grigoriev I.V."/>
            <person name="Kubicek C.P."/>
            <person name="Martinez D."/>
            <person name="van Peij N.N."/>
            <person name="Roubos J.A."/>
            <person name="Nielsen J."/>
            <person name="Baker S.E."/>
        </authorList>
    </citation>
    <scope>NUCLEOTIDE SEQUENCE [LARGE SCALE GENOMIC DNA]</scope>
    <source>
        <strain evidence="3">ATCC 1015 / CBS 113.46 / FGSC A1144 / LSHB Ac4 / NCTC 3858a / NRRL 328 / USDA 3528.7</strain>
    </source>
</reference>
<dbReference type="EMBL" id="ACJE01000008">
    <property type="protein sequence ID" value="EHA24753.1"/>
    <property type="molecule type" value="Genomic_DNA"/>
</dbReference>
<dbReference type="Pfam" id="PF01048">
    <property type="entry name" value="PNP_UDP_1"/>
    <property type="match status" value="1"/>
</dbReference>
<dbReference type="Gene3D" id="3.40.50.1580">
    <property type="entry name" value="Nucleoside phosphorylase domain"/>
    <property type="match status" value="1"/>
</dbReference>
<gene>
    <name evidence="2" type="ORF">ASPNIDRAFT_183114</name>
</gene>
<dbReference type="OrthoDB" id="1577640at2759"/>
<proteinExistence type="predicted"/>
<protein>
    <recommendedName>
        <fullName evidence="1">Nucleoside phosphorylase domain-containing protein</fullName>
    </recommendedName>
</protein>
<dbReference type="SUPFAM" id="SSF53167">
    <property type="entry name" value="Purine and uridine phosphorylases"/>
    <property type="match status" value="1"/>
</dbReference>
<dbReference type="AlphaFoldDB" id="G3XYC3"/>